<gene>
    <name evidence="2" type="ORF">MELLADRAFT_86601</name>
</gene>
<feature type="compositionally biased region" description="Low complexity" evidence="1">
    <location>
        <begin position="1"/>
        <end position="14"/>
    </location>
</feature>
<dbReference type="RefSeq" id="XP_007410247.1">
    <property type="nucleotide sequence ID" value="XM_007410185.1"/>
</dbReference>
<feature type="compositionally biased region" description="Basic and acidic residues" evidence="1">
    <location>
        <begin position="611"/>
        <end position="638"/>
    </location>
</feature>
<sequence>MDDAVRQAAQRAAQLTITRSRSVALGQPPGPPLATPHRKTNQNRVSDTLDGEPIQPDEIDQLIDDAAEVLQGPWIDSEEEDDASWAPPAEKGEERAVDNTSPTPSLDRQSTWSQSASFISLHELSSCEGELKAHDPEREETHDPVTRGVLQYRVYALHEPYAEGEQNNPNDRVSYLFNVGRHAEARALLDYITSQVASSVVNDDGERVPVASGSGLARSRPYNLLADELSSASDNVDEAPLIKRTRMDNHPKGHTPDRVTLHQSSGTSFHPQTCTPLNLQALQQPLRPPPVPQTQPQMSRLNPDHGPPQPRQPNSNIPPGQTQEDEIEAEQVKILLATKKGRLVLRNGDVIENGRWLIADESEEMEKGLTPLSPVLTHWLKTFKSYIPLTVFNKYFLIEDQHEWSRRKAPTESKIDEGSAALRAYGGQPPPEELTMQFEDWIDRIALFIKYVAAEVWVTLAERFDGHRKVVMDLRENYGWMVALRYCRLIRQGVMRETVDNQIRNFSKIQSAIFEDARITADSRQERAYRTNPYASGGPLAHLNPLSGLPRPSPSMSTTKKTLYGLDAMKVKTEPGTVDPRGASWIPSAKWRTMTAEEKHEAKRSQSGSSRRREEDRGRDRGSYRDREYYRSDREERGRYRRRSHSRSRSPKGGKGKGRG</sequence>
<feature type="compositionally biased region" description="Low complexity" evidence="1">
    <location>
        <begin position="276"/>
        <end position="285"/>
    </location>
</feature>
<evidence type="ECO:0000313" key="2">
    <source>
        <dbReference type="EMBL" id="EGG06413.1"/>
    </source>
</evidence>
<feature type="compositionally biased region" description="Polar residues" evidence="1">
    <location>
        <begin position="98"/>
        <end position="113"/>
    </location>
</feature>
<feature type="compositionally biased region" description="Basic residues" evidence="1">
    <location>
        <begin position="639"/>
        <end position="660"/>
    </location>
</feature>
<reference evidence="3" key="1">
    <citation type="journal article" date="2011" name="Proc. Natl. Acad. Sci. U.S.A.">
        <title>Obligate biotrophy features unraveled by the genomic analysis of rust fungi.</title>
        <authorList>
            <person name="Duplessis S."/>
            <person name="Cuomo C.A."/>
            <person name="Lin Y.-C."/>
            <person name="Aerts A."/>
            <person name="Tisserant E."/>
            <person name="Veneault-Fourrey C."/>
            <person name="Joly D.L."/>
            <person name="Hacquard S."/>
            <person name="Amselem J."/>
            <person name="Cantarel B.L."/>
            <person name="Chiu R."/>
            <person name="Coutinho P.M."/>
            <person name="Feau N."/>
            <person name="Field M."/>
            <person name="Frey P."/>
            <person name="Gelhaye E."/>
            <person name="Goldberg J."/>
            <person name="Grabherr M.G."/>
            <person name="Kodira C.D."/>
            <person name="Kohler A."/>
            <person name="Kuees U."/>
            <person name="Lindquist E.A."/>
            <person name="Lucas S.M."/>
            <person name="Mago R."/>
            <person name="Mauceli E."/>
            <person name="Morin E."/>
            <person name="Murat C."/>
            <person name="Pangilinan J.L."/>
            <person name="Park R."/>
            <person name="Pearson M."/>
            <person name="Quesneville H."/>
            <person name="Rouhier N."/>
            <person name="Sakthikumar S."/>
            <person name="Salamov A.A."/>
            <person name="Schmutz J."/>
            <person name="Selles B."/>
            <person name="Shapiro H."/>
            <person name="Tanguay P."/>
            <person name="Tuskan G.A."/>
            <person name="Henrissat B."/>
            <person name="Van de Peer Y."/>
            <person name="Rouze P."/>
            <person name="Ellis J.G."/>
            <person name="Dodds P.N."/>
            <person name="Schein J.E."/>
            <person name="Zhong S."/>
            <person name="Hamelin R.C."/>
            <person name="Grigoriev I.V."/>
            <person name="Szabo L.J."/>
            <person name="Martin F."/>
        </authorList>
    </citation>
    <scope>NUCLEOTIDE SEQUENCE [LARGE SCALE GENOMIC DNA]</scope>
    <source>
        <strain evidence="3">98AG31 / pathotype 3-4-7</strain>
    </source>
</reference>
<name>F4RME5_MELLP</name>
<dbReference type="VEuPathDB" id="FungiDB:MELLADRAFT_86601"/>
<dbReference type="HOGENOM" id="CLU_027286_0_0_1"/>
<feature type="region of interest" description="Disordered" evidence="1">
    <location>
        <begin position="73"/>
        <end position="113"/>
    </location>
</feature>
<dbReference type="GeneID" id="18934236"/>
<feature type="compositionally biased region" description="Basic and acidic residues" evidence="1">
    <location>
        <begin position="245"/>
        <end position="260"/>
    </location>
</feature>
<dbReference type="EMBL" id="GL883108">
    <property type="protein sequence ID" value="EGG06413.1"/>
    <property type="molecule type" value="Genomic_DNA"/>
</dbReference>
<keyword evidence="3" id="KW-1185">Reference proteome</keyword>
<organism evidence="3">
    <name type="scientific">Melampsora larici-populina (strain 98AG31 / pathotype 3-4-7)</name>
    <name type="common">Poplar leaf rust fungus</name>
    <dbReference type="NCBI Taxonomy" id="747676"/>
    <lineage>
        <taxon>Eukaryota</taxon>
        <taxon>Fungi</taxon>
        <taxon>Dikarya</taxon>
        <taxon>Basidiomycota</taxon>
        <taxon>Pucciniomycotina</taxon>
        <taxon>Pucciniomycetes</taxon>
        <taxon>Pucciniales</taxon>
        <taxon>Melampsoraceae</taxon>
        <taxon>Melampsora</taxon>
    </lineage>
</organism>
<dbReference type="Proteomes" id="UP000001072">
    <property type="component" value="Unassembled WGS sequence"/>
</dbReference>
<dbReference type="KEGG" id="mlr:MELLADRAFT_86601"/>
<dbReference type="InParanoid" id="F4RME5"/>
<accession>F4RME5</accession>
<protein>
    <submittedName>
        <fullName evidence="2">Uncharacterized protein</fullName>
    </submittedName>
</protein>
<dbReference type="OrthoDB" id="2515167at2759"/>
<feature type="compositionally biased region" description="Basic and acidic residues" evidence="1">
    <location>
        <begin position="595"/>
        <end position="604"/>
    </location>
</feature>
<feature type="compositionally biased region" description="Polar residues" evidence="1">
    <location>
        <begin position="261"/>
        <end position="275"/>
    </location>
</feature>
<feature type="region of interest" description="Disordered" evidence="1">
    <location>
        <begin position="573"/>
        <end position="660"/>
    </location>
</feature>
<feature type="region of interest" description="Disordered" evidence="1">
    <location>
        <begin position="1"/>
        <end position="55"/>
    </location>
</feature>
<proteinExistence type="predicted"/>
<evidence type="ECO:0000256" key="1">
    <source>
        <dbReference type="SAM" id="MobiDB-lite"/>
    </source>
</evidence>
<feature type="region of interest" description="Disordered" evidence="1">
    <location>
        <begin position="531"/>
        <end position="558"/>
    </location>
</feature>
<feature type="region of interest" description="Disordered" evidence="1">
    <location>
        <begin position="231"/>
        <end position="326"/>
    </location>
</feature>
<evidence type="ECO:0000313" key="3">
    <source>
        <dbReference type="Proteomes" id="UP000001072"/>
    </source>
</evidence>
<feature type="compositionally biased region" description="Polar residues" evidence="1">
    <location>
        <begin position="312"/>
        <end position="322"/>
    </location>
</feature>
<dbReference type="AlphaFoldDB" id="F4RME5"/>